<dbReference type="SUPFAM" id="SSF141571">
    <property type="entry name" value="Pentapeptide repeat-like"/>
    <property type="match status" value="1"/>
</dbReference>
<dbReference type="Proteomes" id="UP001057877">
    <property type="component" value="Chromosome"/>
</dbReference>
<evidence type="ECO:0000256" key="1">
    <source>
        <dbReference type="ARBA" id="ARBA00022729"/>
    </source>
</evidence>
<dbReference type="RefSeq" id="WP_258384847.1">
    <property type="nucleotide sequence ID" value="NZ_CP091430.1"/>
</dbReference>
<keyword evidence="5" id="KW-1185">Reference proteome</keyword>
<reference evidence="4" key="1">
    <citation type="submission" date="2022-01" db="EMBL/GenBank/DDBJ databases">
        <title>Paenibacillus spongiae sp. nov., isolated from marine sponge.</title>
        <authorList>
            <person name="Li Z."/>
            <person name="Zhang M."/>
        </authorList>
    </citation>
    <scope>NUCLEOTIDE SEQUENCE</scope>
    <source>
        <strain evidence="4">PHS-Z3</strain>
    </source>
</reference>
<name>A0ABY5S4Z3_9BACL</name>
<dbReference type="InterPro" id="IPR006558">
    <property type="entry name" value="LamG-like"/>
</dbReference>
<dbReference type="Pfam" id="PF13385">
    <property type="entry name" value="Laminin_G_3"/>
    <property type="match status" value="1"/>
</dbReference>
<evidence type="ECO:0000313" key="5">
    <source>
        <dbReference type="Proteomes" id="UP001057877"/>
    </source>
</evidence>
<dbReference type="EMBL" id="CP091430">
    <property type="protein sequence ID" value="UVI28759.1"/>
    <property type="molecule type" value="Genomic_DNA"/>
</dbReference>
<dbReference type="SMART" id="SM00560">
    <property type="entry name" value="LamGL"/>
    <property type="match status" value="1"/>
</dbReference>
<proteinExistence type="predicted"/>
<keyword evidence="1" id="KW-0732">Signal</keyword>
<organism evidence="4 5">
    <name type="scientific">Paenibacillus spongiae</name>
    <dbReference type="NCBI Taxonomy" id="2909671"/>
    <lineage>
        <taxon>Bacteria</taxon>
        <taxon>Bacillati</taxon>
        <taxon>Bacillota</taxon>
        <taxon>Bacilli</taxon>
        <taxon>Bacillales</taxon>
        <taxon>Paenibacillaceae</taxon>
        <taxon>Paenibacillus</taxon>
    </lineage>
</organism>
<sequence>MTDSLRNGLIAEFLFQEGCRDTGSSGIYEGQIHGAVPTADRFGNPDSAYEFDGMDDYIVIQPAPKLNRDGFSLSVWARYGRDASFRGWNNAIVSQDGHHQRRVFQLSTQQDQVTWHRFFQSADVYIQEPVKPGHWEHYAIVFDGSMHKLYRNGILMSEKAGGFEPNVDEPLYIGRKATDEPHFFFRGAIDDIRIYDRPLTDEEIIALYTENGWGDAALAAAAQQAKTGSEQVEWKHKRSPNQKLWVENTNFAYSVFVNCRAEEVKFHEVSLPGLSMECVDLHRTRIHNANFSASIISDANLSDLEINGAQLGGAYIHNIGMPPQGHPAYVEGSRQRPLLFENCDLQESEIRDSNLSGLSIQRCNLQGMTIDGIPVEDLLAAYRRSQT</sequence>
<feature type="domain" description="LamG-like jellyroll fold" evidence="3">
    <location>
        <begin position="69"/>
        <end position="202"/>
    </location>
</feature>
<dbReference type="Gene3D" id="2.160.20.80">
    <property type="entry name" value="E3 ubiquitin-protein ligase SopA"/>
    <property type="match status" value="1"/>
</dbReference>
<dbReference type="SUPFAM" id="SSF49899">
    <property type="entry name" value="Concanavalin A-like lectins/glucanases"/>
    <property type="match status" value="1"/>
</dbReference>
<dbReference type="InterPro" id="IPR013320">
    <property type="entry name" value="ConA-like_dom_sf"/>
</dbReference>
<gene>
    <name evidence="4" type="ORF">L1F29_25455</name>
</gene>
<evidence type="ECO:0000256" key="2">
    <source>
        <dbReference type="ARBA" id="ARBA00023157"/>
    </source>
</evidence>
<evidence type="ECO:0000313" key="4">
    <source>
        <dbReference type="EMBL" id="UVI28759.1"/>
    </source>
</evidence>
<dbReference type="Gene3D" id="2.60.120.200">
    <property type="match status" value="1"/>
</dbReference>
<evidence type="ECO:0000259" key="3">
    <source>
        <dbReference type="SMART" id="SM00560"/>
    </source>
</evidence>
<accession>A0ABY5S4Z3</accession>
<keyword evidence="2" id="KW-1015">Disulfide bond</keyword>
<protein>
    <recommendedName>
        <fullName evidence="3">LamG-like jellyroll fold domain-containing protein</fullName>
    </recommendedName>
</protein>